<reference evidence="3 4" key="1">
    <citation type="submission" date="2022-09" db="EMBL/GenBank/DDBJ databases">
        <authorList>
            <person name="Palmer J.M."/>
        </authorList>
    </citation>
    <scope>NUCLEOTIDE SEQUENCE [LARGE SCALE GENOMIC DNA]</scope>
    <source>
        <strain evidence="3 4">DSM 7382</strain>
    </source>
</reference>
<comment type="caution">
    <text evidence="3">The sequence shown here is derived from an EMBL/GenBank/DDBJ whole genome shotgun (WGS) entry which is preliminary data.</text>
</comment>
<feature type="compositionally biased region" description="Polar residues" evidence="2">
    <location>
        <begin position="553"/>
        <end position="562"/>
    </location>
</feature>
<feature type="compositionally biased region" description="Polar residues" evidence="2">
    <location>
        <begin position="228"/>
        <end position="240"/>
    </location>
</feature>
<dbReference type="Proteomes" id="UP001385951">
    <property type="component" value="Unassembled WGS sequence"/>
</dbReference>
<evidence type="ECO:0000313" key="3">
    <source>
        <dbReference type="EMBL" id="KAK7687514.1"/>
    </source>
</evidence>
<feature type="region of interest" description="Disordered" evidence="2">
    <location>
        <begin position="587"/>
        <end position="612"/>
    </location>
</feature>
<evidence type="ECO:0000313" key="4">
    <source>
        <dbReference type="Proteomes" id="UP001385951"/>
    </source>
</evidence>
<organism evidence="3 4">
    <name type="scientific">Cerrena zonata</name>
    <dbReference type="NCBI Taxonomy" id="2478898"/>
    <lineage>
        <taxon>Eukaryota</taxon>
        <taxon>Fungi</taxon>
        <taxon>Dikarya</taxon>
        <taxon>Basidiomycota</taxon>
        <taxon>Agaricomycotina</taxon>
        <taxon>Agaricomycetes</taxon>
        <taxon>Polyporales</taxon>
        <taxon>Cerrenaceae</taxon>
        <taxon>Cerrena</taxon>
    </lineage>
</organism>
<protein>
    <submittedName>
        <fullName evidence="3">Uncharacterized protein</fullName>
    </submittedName>
</protein>
<feature type="coiled-coil region" evidence="1">
    <location>
        <begin position="111"/>
        <end position="138"/>
    </location>
</feature>
<feature type="region of interest" description="Disordered" evidence="2">
    <location>
        <begin position="364"/>
        <end position="396"/>
    </location>
</feature>
<feature type="region of interest" description="Disordered" evidence="2">
    <location>
        <begin position="220"/>
        <end position="338"/>
    </location>
</feature>
<gene>
    <name evidence="3" type="ORF">QCA50_009391</name>
</gene>
<proteinExistence type="predicted"/>
<sequence>MLQCVPDSEDEGIGVLSEESINTRRLAQNISLLPDNIRQSIISQIGDSKYSHLYKPSETTAESDSEIVSSSQESNIDLIDIPSLIKNGPQSLAFSKKSNNRDQHVPNESIAPDSEIRNRELAQEAEDAENLQTFLEANQFINTSRRGLRKRNFASTHPYLTDQAQYLGLCKPQQLNNLYEETPDIEKIVKYLNSAYLQRKKQNPHEYRFKAKNFYSFLGKGSRRNKQDSSQAIPTQNQEGSQSQSQSQNVIASYDDPVLSADDNNYLSSDSDLSNDDLPLLPKHPSPLKSQNNQDGFEFNEPVSDRQRPSILDLNESSTDSDENDIGEGSQADEETMVRVGGRYRKLKSVLHGALPESAKRLEMWKPKSKSKRKSPLRVSDHRKGLAVKKYGSSRNQNNELEQELKTFVDDQNYYEVDTSVYQSTLPFENSADIYHRTSSEFGPENEHHNLVFSNLSDSESEPERPFSETFNRSAETTNINYESDIQETHSNFLAKDLADSDDSLIEEDHIDPLFAYTASKPKLKSKPKTYKNGRNTHQENLTKTSITHHPKTSNTSTNSRANGHRKKKHRTLDTFGNLQKKRITKPLKRKASSAIANHNQKKQQKIMPEPKNTAKNPIEMLLNSYYFRRDPTMFTTVFEAEKEPKLIKAQFSTFFEFFGLTVW</sequence>
<feature type="compositionally biased region" description="Polar residues" evidence="2">
    <location>
        <begin position="533"/>
        <end position="546"/>
    </location>
</feature>
<dbReference type="EMBL" id="JASBNA010000013">
    <property type="protein sequence ID" value="KAK7687514.1"/>
    <property type="molecule type" value="Genomic_DNA"/>
</dbReference>
<feature type="compositionally biased region" description="Basic residues" evidence="2">
    <location>
        <begin position="367"/>
        <end position="376"/>
    </location>
</feature>
<dbReference type="AlphaFoldDB" id="A0AAW0G7X2"/>
<keyword evidence="4" id="KW-1185">Reference proteome</keyword>
<feature type="region of interest" description="Disordered" evidence="2">
    <location>
        <begin position="525"/>
        <end position="571"/>
    </location>
</feature>
<accession>A0AAW0G7X2</accession>
<keyword evidence="1" id="KW-0175">Coiled coil</keyword>
<evidence type="ECO:0000256" key="1">
    <source>
        <dbReference type="SAM" id="Coils"/>
    </source>
</evidence>
<feature type="compositionally biased region" description="Acidic residues" evidence="2">
    <location>
        <begin position="319"/>
        <end position="335"/>
    </location>
</feature>
<feature type="compositionally biased region" description="Low complexity" evidence="2">
    <location>
        <begin position="259"/>
        <end position="290"/>
    </location>
</feature>
<name>A0AAW0G7X2_9APHY</name>
<evidence type="ECO:0000256" key="2">
    <source>
        <dbReference type="SAM" id="MobiDB-lite"/>
    </source>
</evidence>